<feature type="region of interest" description="Disordered" evidence="2">
    <location>
        <begin position="157"/>
        <end position="178"/>
    </location>
</feature>
<dbReference type="InterPro" id="IPR050617">
    <property type="entry name" value="E3_ligase_FN3/SPRY"/>
</dbReference>
<evidence type="ECO:0000313" key="5">
    <source>
        <dbReference type="WBParaSite" id="PSU_v2.g4881.t1"/>
    </source>
</evidence>
<accession>A0A914YWF0</accession>
<dbReference type="SUPFAM" id="SSF57845">
    <property type="entry name" value="B-box zinc-binding domain"/>
    <property type="match status" value="1"/>
</dbReference>
<reference evidence="5" key="1">
    <citation type="submission" date="2022-11" db="UniProtKB">
        <authorList>
            <consortium name="WormBaseParasite"/>
        </authorList>
    </citation>
    <scope>IDENTIFICATION</scope>
</reference>
<feature type="region of interest" description="Disordered" evidence="2">
    <location>
        <begin position="77"/>
        <end position="102"/>
    </location>
</feature>
<dbReference type="PANTHER" id="PTHR24099:SF15">
    <property type="entry name" value="E3 UBIQUITIN-PROTEIN LIGASE TRIM9"/>
    <property type="match status" value="1"/>
</dbReference>
<name>A0A914YWF0_9BILA</name>
<dbReference type="Gene3D" id="3.30.160.60">
    <property type="entry name" value="Classic Zinc Finger"/>
    <property type="match status" value="1"/>
</dbReference>
<protein>
    <submittedName>
        <fullName evidence="5">B box-type domain-containing protein</fullName>
    </submittedName>
</protein>
<keyword evidence="1" id="KW-0479">Metal-binding</keyword>
<dbReference type="PANTHER" id="PTHR24099">
    <property type="entry name" value="E3 UBIQUITIN-PROTEIN LIGASE TRIM36-RELATED"/>
    <property type="match status" value="1"/>
</dbReference>
<keyword evidence="4" id="KW-1185">Reference proteome</keyword>
<feature type="compositionally biased region" description="Low complexity" evidence="2">
    <location>
        <begin position="77"/>
        <end position="88"/>
    </location>
</feature>
<evidence type="ECO:0000259" key="3">
    <source>
        <dbReference type="PROSITE" id="PS50119"/>
    </source>
</evidence>
<dbReference type="WBParaSite" id="PSU_v2.g4881.t1">
    <property type="protein sequence ID" value="PSU_v2.g4881.t1"/>
    <property type="gene ID" value="PSU_v2.g4881"/>
</dbReference>
<dbReference type="Proteomes" id="UP000887577">
    <property type="component" value="Unplaced"/>
</dbReference>
<evidence type="ECO:0000256" key="2">
    <source>
        <dbReference type="SAM" id="MobiDB-lite"/>
    </source>
</evidence>
<evidence type="ECO:0000313" key="4">
    <source>
        <dbReference type="Proteomes" id="UP000887577"/>
    </source>
</evidence>
<organism evidence="4 5">
    <name type="scientific">Panagrolaimus superbus</name>
    <dbReference type="NCBI Taxonomy" id="310955"/>
    <lineage>
        <taxon>Eukaryota</taxon>
        <taxon>Metazoa</taxon>
        <taxon>Ecdysozoa</taxon>
        <taxon>Nematoda</taxon>
        <taxon>Chromadorea</taxon>
        <taxon>Rhabditida</taxon>
        <taxon>Tylenchina</taxon>
        <taxon>Panagrolaimomorpha</taxon>
        <taxon>Panagrolaimoidea</taxon>
        <taxon>Panagrolaimidae</taxon>
        <taxon>Panagrolaimus</taxon>
    </lineage>
</organism>
<feature type="domain" description="B box-type" evidence="3">
    <location>
        <begin position="177"/>
        <end position="219"/>
    </location>
</feature>
<dbReference type="InterPro" id="IPR000315">
    <property type="entry name" value="Znf_B-box"/>
</dbReference>
<feature type="compositionally biased region" description="Low complexity" evidence="2">
    <location>
        <begin position="163"/>
        <end position="178"/>
    </location>
</feature>
<dbReference type="GO" id="GO:0007411">
    <property type="term" value="P:axon guidance"/>
    <property type="evidence" value="ECO:0007669"/>
    <property type="project" value="TreeGrafter"/>
</dbReference>
<feature type="domain" description="B box-type" evidence="3">
    <location>
        <begin position="111"/>
        <end position="153"/>
    </location>
</feature>
<dbReference type="PROSITE" id="PS50119">
    <property type="entry name" value="ZF_BBOX"/>
    <property type="match status" value="2"/>
</dbReference>
<keyword evidence="1" id="KW-0863">Zinc-finger</keyword>
<dbReference type="Pfam" id="PF00643">
    <property type="entry name" value="zf-B_box"/>
    <property type="match status" value="1"/>
</dbReference>
<sequence length="238" mass="26227">MLISKIISASRPSSFVGSVYGQTASTRLPSILTPSTSGCTVICEICHKPSFYADENVLQTQPENIVIKKILTRLRFSPQPSSSSNPSQTDEKQHTAAAAVPQEPPPNCQWCEGHPPRQAELCCEVCGYYYCSPCQSIIHPSRGPLKDHLLIPASTKRLGSLQSSNPPTTSSSSTISPNETKCDKHFDEFLTMFCASCRIPVCCHCVQEIRHTGHEMQSIQTAVKSQKVCFVLNFNFNF</sequence>
<keyword evidence="1" id="KW-0862">Zinc</keyword>
<proteinExistence type="predicted"/>
<dbReference type="SMART" id="SM00336">
    <property type="entry name" value="BBOX"/>
    <property type="match status" value="2"/>
</dbReference>
<dbReference type="GO" id="GO:0008270">
    <property type="term" value="F:zinc ion binding"/>
    <property type="evidence" value="ECO:0007669"/>
    <property type="project" value="UniProtKB-KW"/>
</dbReference>
<dbReference type="GO" id="GO:0043005">
    <property type="term" value="C:neuron projection"/>
    <property type="evidence" value="ECO:0007669"/>
    <property type="project" value="TreeGrafter"/>
</dbReference>
<dbReference type="Gene3D" id="4.10.830.40">
    <property type="match status" value="1"/>
</dbReference>
<evidence type="ECO:0000256" key="1">
    <source>
        <dbReference type="PROSITE-ProRule" id="PRU00024"/>
    </source>
</evidence>
<dbReference type="AlphaFoldDB" id="A0A914YWF0"/>